<feature type="region of interest" description="Disordered" evidence="3">
    <location>
        <begin position="813"/>
        <end position="878"/>
    </location>
</feature>
<accession>A0A8R1HH53</accession>
<feature type="region of interest" description="Disordered" evidence="3">
    <location>
        <begin position="665"/>
        <end position="777"/>
    </location>
</feature>
<feature type="compositionally biased region" description="Low complexity" evidence="3">
    <location>
        <begin position="747"/>
        <end position="777"/>
    </location>
</feature>
<proteinExistence type="predicted"/>
<dbReference type="SUPFAM" id="SSF57535">
    <property type="entry name" value="Complement control module/SCR domain"/>
    <property type="match status" value="1"/>
</dbReference>
<dbReference type="Gene3D" id="2.10.70.10">
    <property type="entry name" value="Complement Module, domain 1"/>
    <property type="match status" value="1"/>
</dbReference>
<evidence type="ECO:0000313" key="5">
    <source>
        <dbReference type="EnsemblMetazoa" id="CJA01553b.1"/>
    </source>
</evidence>
<dbReference type="PANTHER" id="PTHR40289:SF1">
    <property type="entry name" value="SUSHI DOMAIN-CONTAINING PROTEIN"/>
    <property type="match status" value="1"/>
</dbReference>
<evidence type="ECO:0000259" key="4">
    <source>
        <dbReference type="PROSITE" id="PS50923"/>
    </source>
</evidence>
<sequence length="1049" mass="112281">MPTLITSTTTTPEFNCYWLDETFYFILSFYEGTCCDSQSVDYLNENYGSKWSTSPHAFDKIMYVTELLDTGYCGSSTFKTDKASTTLPSTTTPQFDCSWLEEPFTSSKNDQNEMAASYNASCCTQTAVDAILGSKYSRKLNYFPSYQTRWNILTNFLYCVEGACTEPNPVWTNCSDYSTTTTLTTTADGSTSTTQSILSSTGPPFNCLWLSEPFMLTQNSENVTYDGSCCSPTAMNALKKSSFYWITGFDRAINRTLPNRWMALTSVVFCVDGACTGAGFPWSNCSETLTTTTSDSLSSELLDSTSSSFSTTKQPKKQWRSTLASSTASEQSESFSSSSTSSSSSEETSVVTQREKQKEPQFSTQEMEDDSTKAGGSTFGTSTLESSSSPPEVSTFKSTAGIVESSASFIDEKTSSEATHDDISTTASPPFQTTNSTTPTPAPTTTTFPWPTGGTTRILPSGEIKTTSTLTSTTSGQTSSGPSTTSTFSTASRSATSLPSTVSTPQSSTSDNLTTKYESSESTMSTSSATSATSNPTTTTFSPSSAFTTSTEPATTSATTQGMTTNHLSTTIKTTTPSDLTTTFNWPTGGTTRMLPNGEIILSEAWISYQNCTTVLRQLIYNPSTNTTRTEVTTDPEGCVSSQDKSKYLTKFFFTLILFKKATTTTTASPGGSSTPSTNSEHTTTFAWPTGGTTRVLPSGEIKATTTTTASPGGSSTPSTNSEHTTTFAWPTGGTTRVLPSGEIKATTTSVSSPGGPTTSSESSEHTTTFAWPTGGTTRVLPTGEIILSEALISYQNCTTVLRQLIYNPSTNTTRTEVTTDPEGCKATTTTKSSPGGSTTPSTNSEPTTTFAWPTGGTTRVLPSGEIKATPTSPNSVGVWMSSPMTTTELTLPFTFPESQTTKILPSGEILLSESLVSYSNCTTVLFQLIYNPKTNTTRTEKISDPEGCKATTTSAQSSTVSKIVGKCASPSLDLNYSTRPTPSALMTSYSLGDQIVHICQAGYVFEYARQPFKVYQCMADGDWTGSPESCLIVMNYNLGMQMNRIAWI</sequence>
<feature type="compositionally biased region" description="Low complexity" evidence="3">
    <location>
        <begin position="466"/>
        <end position="510"/>
    </location>
</feature>
<feature type="compositionally biased region" description="Low complexity" evidence="3">
    <location>
        <begin position="379"/>
        <end position="398"/>
    </location>
</feature>
<evidence type="ECO:0000256" key="3">
    <source>
        <dbReference type="SAM" id="MobiDB-lite"/>
    </source>
</evidence>
<reference evidence="6" key="1">
    <citation type="submission" date="2010-08" db="EMBL/GenBank/DDBJ databases">
        <authorList>
            <consortium name="Caenorhabditis japonica Sequencing Consortium"/>
            <person name="Wilson R.K."/>
        </authorList>
    </citation>
    <scope>NUCLEOTIDE SEQUENCE [LARGE SCALE GENOMIC DNA]</scope>
    <source>
        <strain evidence="6">DF5081</strain>
    </source>
</reference>
<feature type="compositionally biased region" description="Low complexity" evidence="3">
    <location>
        <begin position="321"/>
        <end position="349"/>
    </location>
</feature>
<keyword evidence="1" id="KW-1015">Disulfide bond</keyword>
<reference evidence="5" key="2">
    <citation type="submission" date="2022-06" db="UniProtKB">
        <authorList>
            <consortium name="EnsemblMetazoa"/>
        </authorList>
    </citation>
    <scope>IDENTIFICATION</scope>
    <source>
        <strain evidence="5">DF5081</strain>
    </source>
</reference>
<dbReference type="Proteomes" id="UP000005237">
    <property type="component" value="Unassembled WGS sequence"/>
</dbReference>
<organism evidence="5 6">
    <name type="scientific">Caenorhabditis japonica</name>
    <dbReference type="NCBI Taxonomy" id="281687"/>
    <lineage>
        <taxon>Eukaryota</taxon>
        <taxon>Metazoa</taxon>
        <taxon>Ecdysozoa</taxon>
        <taxon>Nematoda</taxon>
        <taxon>Chromadorea</taxon>
        <taxon>Rhabditida</taxon>
        <taxon>Rhabditina</taxon>
        <taxon>Rhabditomorpha</taxon>
        <taxon>Rhabditoidea</taxon>
        <taxon>Rhabditidae</taxon>
        <taxon>Peloderinae</taxon>
        <taxon>Caenorhabditis</taxon>
    </lineage>
</organism>
<dbReference type="AlphaFoldDB" id="A0A8R1HH53"/>
<protein>
    <submittedName>
        <fullName evidence="5">Sushi domain-containing protein</fullName>
    </submittedName>
</protein>
<evidence type="ECO:0000313" key="6">
    <source>
        <dbReference type="Proteomes" id="UP000005237"/>
    </source>
</evidence>
<dbReference type="InterPro" id="IPR035976">
    <property type="entry name" value="Sushi/SCR/CCP_sf"/>
</dbReference>
<dbReference type="PANTHER" id="PTHR40289">
    <property type="entry name" value="PROTEIN CBG04714"/>
    <property type="match status" value="1"/>
</dbReference>
<feature type="region of interest" description="Disordered" evidence="3">
    <location>
        <begin position="305"/>
        <end position="576"/>
    </location>
</feature>
<keyword evidence="6" id="KW-1185">Reference proteome</keyword>
<name>A0A8R1HH53_CAEJA</name>
<feature type="compositionally biased region" description="Low complexity" evidence="3">
    <location>
        <begin position="828"/>
        <end position="859"/>
    </location>
</feature>
<dbReference type="CDD" id="cd00033">
    <property type="entry name" value="CCP"/>
    <property type="match status" value="1"/>
</dbReference>
<feature type="compositionally biased region" description="Polar residues" evidence="3">
    <location>
        <begin position="566"/>
        <end position="576"/>
    </location>
</feature>
<dbReference type="InterPro" id="IPR042312">
    <property type="entry name" value="F26C11.3-like"/>
</dbReference>
<comment type="caution">
    <text evidence="2">Lacks conserved residue(s) required for the propagation of feature annotation.</text>
</comment>
<feature type="compositionally biased region" description="Basic and acidic residues" evidence="3">
    <location>
        <begin position="410"/>
        <end position="423"/>
    </location>
</feature>
<feature type="compositionally biased region" description="Low complexity" evidence="3">
    <location>
        <begin position="520"/>
        <end position="565"/>
    </location>
</feature>
<feature type="compositionally biased region" description="Low complexity" evidence="3">
    <location>
        <begin position="704"/>
        <end position="736"/>
    </location>
</feature>
<feature type="compositionally biased region" description="Low complexity" evidence="3">
    <location>
        <begin position="429"/>
        <end position="456"/>
    </location>
</feature>
<dbReference type="InterPro" id="IPR000436">
    <property type="entry name" value="Sushi_SCR_CCP_dom"/>
</dbReference>
<dbReference type="SMART" id="SM00032">
    <property type="entry name" value="CCP"/>
    <property type="match status" value="1"/>
</dbReference>
<evidence type="ECO:0000256" key="2">
    <source>
        <dbReference type="PROSITE-ProRule" id="PRU00302"/>
    </source>
</evidence>
<feature type="domain" description="Sushi" evidence="4">
    <location>
        <begin position="966"/>
        <end position="1033"/>
    </location>
</feature>
<keyword evidence="2" id="KW-0768">Sushi</keyword>
<feature type="compositionally biased region" description="Low complexity" evidence="3">
    <location>
        <begin position="665"/>
        <end position="694"/>
    </location>
</feature>
<dbReference type="EnsemblMetazoa" id="CJA01553b.1">
    <property type="protein sequence ID" value="CJA01553b.1"/>
    <property type="gene ID" value="WBGene00120757"/>
</dbReference>
<dbReference type="PROSITE" id="PS50923">
    <property type="entry name" value="SUSHI"/>
    <property type="match status" value="1"/>
</dbReference>
<evidence type="ECO:0000256" key="1">
    <source>
        <dbReference type="ARBA" id="ARBA00023157"/>
    </source>
</evidence>